<dbReference type="GO" id="GO:0043335">
    <property type="term" value="P:protein unfolding"/>
    <property type="evidence" value="ECO:0007669"/>
    <property type="project" value="TreeGrafter"/>
</dbReference>
<name>A0A1F4V469_UNCKA</name>
<reference evidence="3 4" key="1">
    <citation type="journal article" date="2016" name="Nat. Commun.">
        <title>Thousands of microbial genomes shed light on interconnected biogeochemical processes in an aquifer system.</title>
        <authorList>
            <person name="Anantharaman K."/>
            <person name="Brown C.T."/>
            <person name="Hug L.A."/>
            <person name="Sharon I."/>
            <person name="Castelle C.J."/>
            <person name="Probst A.J."/>
            <person name="Thomas B.C."/>
            <person name="Singh A."/>
            <person name="Wilkins M.J."/>
            <person name="Karaoz U."/>
            <person name="Brodie E.L."/>
            <person name="Williams K.H."/>
            <person name="Hubbard S.S."/>
            <person name="Banfield J.F."/>
        </authorList>
    </citation>
    <scope>NUCLEOTIDE SEQUENCE [LARGE SCALE GENOMIC DNA]</scope>
</reference>
<dbReference type="STRING" id="1802624.A2982_03560"/>
<dbReference type="GO" id="GO:0044183">
    <property type="term" value="F:protein folding chaperone"/>
    <property type="evidence" value="ECO:0007669"/>
    <property type="project" value="TreeGrafter"/>
</dbReference>
<protein>
    <recommendedName>
        <fullName evidence="2">Trigger factor ribosome-binding bacterial domain-containing protein</fullName>
    </recommendedName>
</protein>
<dbReference type="Pfam" id="PF05697">
    <property type="entry name" value="Trigger_N"/>
    <property type="match status" value="1"/>
</dbReference>
<proteinExistence type="predicted"/>
<feature type="compositionally biased region" description="Basic and acidic residues" evidence="1">
    <location>
        <begin position="278"/>
        <end position="304"/>
    </location>
</feature>
<dbReference type="AlphaFoldDB" id="A0A1F4V469"/>
<feature type="region of interest" description="Disordered" evidence="1">
    <location>
        <begin position="277"/>
        <end position="304"/>
    </location>
</feature>
<evidence type="ECO:0000259" key="2">
    <source>
        <dbReference type="Pfam" id="PF05697"/>
    </source>
</evidence>
<dbReference type="Gene3D" id="3.30.70.1050">
    <property type="entry name" value="Trigger factor ribosome-binding domain"/>
    <property type="match status" value="1"/>
</dbReference>
<dbReference type="GO" id="GO:0043022">
    <property type="term" value="F:ribosome binding"/>
    <property type="evidence" value="ECO:0007669"/>
    <property type="project" value="TreeGrafter"/>
</dbReference>
<dbReference type="SUPFAM" id="SSF109998">
    <property type="entry name" value="Triger factor/SurA peptide-binding domain-like"/>
    <property type="match status" value="1"/>
</dbReference>
<dbReference type="InterPro" id="IPR036611">
    <property type="entry name" value="Trigger_fac_ribosome-bd_sf"/>
</dbReference>
<sequence>MDIKVDKQQNNTYKIDVKVEKEKVTEAYEESLKHEAEKAEIKGFRKGKAPLSVVKENVDKSKLRGHALNRLLQKIYSQIINEYKLKPIVYPKFEIKEFDEGKDLTLVVTIVELPEIKTGDYKTAVRKIKLDSTSTDIASQMQKANQEIIKTLLEVCNAGISEVLVEEELNRMMSSLIDQTSKMGLTVDQYLQAVKKTADDIRKEYRDNALATLKADFIITEISRLENIEVLDDEIEKTIQAIPDLKSREEMSKSEHKMYIKAVLIKNKTLQKLAEYISKSDSKSEGSEKKSSEKQDENNKKWAI</sequence>
<dbReference type="Gene3D" id="1.10.3120.10">
    <property type="entry name" value="Trigger factor, C-terminal domain"/>
    <property type="match status" value="1"/>
</dbReference>
<dbReference type="EMBL" id="MEVH01000008">
    <property type="protein sequence ID" value="OGC51975.1"/>
    <property type="molecule type" value="Genomic_DNA"/>
</dbReference>
<dbReference type="SUPFAM" id="SSF102735">
    <property type="entry name" value="Trigger factor ribosome-binding domain"/>
    <property type="match status" value="1"/>
</dbReference>
<comment type="caution">
    <text evidence="3">The sequence shown here is derived from an EMBL/GenBank/DDBJ whole genome shotgun (WGS) entry which is preliminary data.</text>
</comment>
<gene>
    <name evidence="3" type="ORF">A2982_03560</name>
</gene>
<dbReference type="PANTHER" id="PTHR30560:SF3">
    <property type="entry name" value="TRIGGER FACTOR-LIKE PROTEIN TIG, CHLOROPLASTIC"/>
    <property type="match status" value="1"/>
</dbReference>
<evidence type="ECO:0000256" key="1">
    <source>
        <dbReference type="SAM" id="MobiDB-lite"/>
    </source>
</evidence>
<dbReference type="GO" id="GO:0015031">
    <property type="term" value="P:protein transport"/>
    <property type="evidence" value="ECO:0007669"/>
    <property type="project" value="InterPro"/>
</dbReference>
<dbReference type="InterPro" id="IPR027304">
    <property type="entry name" value="Trigger_fact/SurA_dom_sf"/>
</dbReference>
<dbReference type="GO" id="GO:0003755">
    <property type="term" value="F:peptidyl-prolyl cis-trans isomerase activity"/>
    <property type="evidence" value="ECO:0007669"/>
    <property type="project" value="UniProtKB-KW"/>
</dbReference>
<dbReference type="Proteomes" id="UP000178771">
    <property type="component" value="Unassembled WGS sequence"/>
</dbReference>
<dbReference type="InterPro" id="IPR005215">
    <property type="entry name" value="Trig_fac"/>
</dbReference>
<organism evidence="3 4">
    <name type="scientific">candidate division WWE3 bacterium RIFCSPLOWO2_01_FULL_39_13</name>
    <dbReference type="NCBI Taxonomy" id="1802624"/>
    <lineage>
        <taxon>Bacteria</taxon>
        <taxon>Katanobacteria</taxon>
    </lineage>
</organism>
<dbReference type="PANTHER" id="PTHR30560">
    <property type="entry name" value="TRIGGER FACTOR CHAPERONE AND PEPTIDYL-PROLYL CIS/TRANS ISOMERASE"/>
    <property type="match status" value="1"/>
</dbReference>
<dbReference type="InterPro" id="IPR037041">
    <property type="entry name" value="Trigger_fac_C_sf"/>
</dbReference>
<evidence type="ECO:0000313" key="3">
    <source>
        <dbReference type="EMBL" id="OGC51975.1"/>
    </source>
</evidence>
<dbReference type="GO" id="GO:0051083">
    <property type="term" value="P:'de novo' cotranslational protein folding"/>
    <property type="evidence" value="ECO:0007669"/>
    <property type="project" value="TreeGrafter"/>
</dbReference>
<feature type="domain" description="Trigger factor ribosome-binding bacterial" evidence="2">
    <location>
        <begin position="1"/>
        <end position="142"/>
    </location>
</feature>
<evidence type="ECO:0000313" key="4">
    <source>
        <dbReference type="Proteomes" id="UP000178771"/>
    </source>
</evidence>
<dbReference type="GO" id="GO:0005737">
    <property type="term" value="C:cytoplasm"/>
    <property type="evidence" value="ECO:0007669"/>
    <property type="project" value="UniProtKB-SubCell"/>
</dbReference>
<dbReference type="InterPro" id="IPR008881">
    <property type="entry name" value="Trigger_fac_ribosome-bd_bac"/>
</dbReference>
<accession>A0A1F4V469</accession>